<accession>A0A6G0U5N1</accession>
<evidence type="ECO:0000313" key="1">
    <source>
        <dbReference type="EMBL" id="KAE9544384.1"/>
    </source>
</evidence>
<organism evidence="1 2">
    <name type="scientific">Aphis glycines</name>
    <name type="common">Soybean aphid</name>
    <dbReference type="NCBI Taxonomy" id="307491"/>
    <lineage>
        <taxon>Eukaryota</taxon>
        <taxon>Metazoa</taxon>
        <taxon>Ecdysozoa</taxon>
        <taxon>Arthropoda</taxon>
        <taxon>Hexapoda</taxon>
        <taxon>Insecta</taxon>
        <taxon>Pterygota</taxon>
        <taxon>Neoptera</taxon>
        <taxon>Paraneoptera</taxon>
        <taxon>Hemiptera</taxon>
        <taxon>Sternorrhyncha</taxon>
        <taxon>Aphidomorpha</taxon>
        <taxon>Aphidoidea</taxon>
        <taxon>Aphididae</taxon>
        <taxon>Aphidini</taxon>
        <taxon>Aphis</taxon>
        <taxon>Aphis</taxon>
    </lineage>
</organism>
<dbReference type="Proteomes" id="UP000475862">
    <property type="component" value="Unassembled WGS sequence"/>
</dbReference>
<comment type="caution">
    <text evidence="1">The sequence shown here is derived from an EMBL/GenBank/DDBJ whole genome shotgun (WGS) entry which is preliminary data.</text>
</comment>
<dbReference type="EMBL" id="VYZN01000002">
    <property type="protein sequence ID" value="KAE9544384.1"/>
    <property type="molecule type" value="Genomic_DNA"/>
</dbReference>
<dbReference type="AlphaFoldDB" id="A0A6G0U5N1"/>
<name>A0A6G0U5N1_APHGL</name>
<gene>
    <name evidence="1" type="ORF">AGLY_001563</name>
</gene>
<reference evidence="1 2" key="1">
    <citation type="submission" date="2019-08" db="EMBL/GenBank/DDBJ databases">
        <title>The genome of the soybean aphid Biotype 1, its phylome, world population structure and adaptation to the North American continent.</title>
        <authorList>
            <person name="Giordano R."/>
            <person name="Donthu R.K."/>
            <person name="Hernandez A.G."/>
            <person name="Wright C.L."/>
            <person name="Zimin A.V."/>
        </authorList>
    </citation>
    <scope>NUCLEOTIDE SEQUENCE [LARGE SCALE GENOMIC DNA]</scope>
    <source>
        <tissue evidence="1">Whole aphids</tissue>
    </source>
</reference>
<protein>
    <submittedName>
        <fullName evidence="1">Uncharacterized protein</fullName>
    </submittedName>
</protein>
<proteinExistence type="predicted"/>
<evidence type="ECO:0000313" key="2">
    <source>
        <dbReference type="Proteomes" id="UP000475862"/>
    </source>
</evidence>
<keyword evidence="2" id="KW-1185">Reference proteome</keyword>
<sequence length="234" mass="26920">MTINKSQGQSLSMAGIDLREVCIYVNYGKLFRRLCDLQRVTTKMAAHLFLNNDLRTHIPEILTLFNCDPIFIALVASPQRWFRSFSGLSKFKNNSSWQSFMIGTEIFYRVMVDINYLVFEISSYIGISLLLLGGRVAIDALFNISHVQVIKLVSSTPVDSFTTLKPDAHYLDKSDVLVPTTDKKIGRQTILLEVYNAKDNIIFVFLFLIIRKIFVDRNFAERYLACANDHRQYL</sequence>